<gene>
    <name evidence="1" type="ORF">IBE52_10255</name>
</gene>
<name>A0ABS1GEQ7_9GAMM</name>
<keyword evidence="2" id="KW-1185">Reference proteome</keyword>
<dbReference type="RefSeq" id="WP_200167719.1">
    <property type="nucleotide sequence ID" value="NZ_JACTSG010000012.1"/>
</dbReference>
<dbReference type="EMBL" id="JACTSG010000012">
    <property type="protein sequence ID" value="MBK2303292.1"/>
    <property type="molecule type" value="Genomic_DNA"/>
</dbReference>
<organism evidence="1 2">
    <name type="scientific">Francisella philomiragia</name>
    <dbReference type="NCBI Taxonomy" id="28110"/>
    <lineage>
        <taxon>Bacteria</taxon>
        <taxon>Pseudomonadati</taxon>
        <taxon>Pseudomonadota</taxon>
        <taxon>Gammaproteobacteria</taxon>
        <taxon>Thiotrichales</taxon>
        <taxon>Francisellaceae</taxon>
        <taxon>Francisella</taxon>
    </lineage>
</organism>
<accession>A0ABS1GEQ7</accession>
<dbReference type="Proteomes" id="UP000760407">
    <property type="component" value="Unassembled WGS sequence"/>
</dbReference>
<reference evidence="1 2" key="1">
    <citation type="submission" date="2020-08" db="EMBL/GenBank/DDBJ databases">
        <title>Comparative genomics of Francisella species.</title>
        <authorList>
            <person name="Sahl J."/>
            <person name="Sjodin A."/>
            <person name="Wagner D."/>
            <person name="Forsman M."/>
        </authorList>
    </citation>
    <scope>NUCLEOTIDE SEQUENCE [LARGE SCALE GENOMIC DNA]</scope>
    <source>
        <strain evidence="1 2">F1093</strain>
    </source>
</reference>
<comment type="caution">
    <text evidence="1">The sequence shown here is derived from an EMBL/GenBank/DDBJ whole genome shotgun (WGS) entry which is preliminary data.</text>
</comment>
<protein>
    <submittedName>
        <fullName evidence="1">Uncharacterized protein</fullName>
    </submittedName>
</protein>
<sequence length="72" mass="8206">MTNKTSNHCHTIDESICEMTGVKVENHITDPELYYKQRAQYAQTTTAPVKKSRIMIGNGNLVEFDFNKGTKK</sequence>
<proteinExistence type="predicted"/>
<evidence type="ECO:0000313" key="2">
    <source>
        <dbReference type="Proteomes" id="UP000760407"/>
    </source>
</evidence>
<evidence type="ECO:0000313" key="1">
    <source>
        <dbReference type="EMBL" id="MBK2303292.1"/>
    </source>
</evidence>